<dbReference type="RefSeq" id="WP_159586844.1">
    <property type="nucleotide sequence ID" value="NZ_JAOCZP010000001.1"/>
</dbReference>
<dbReference type="EMBL" id="JAOCZP010000001">
    <property type="protein sequence ID" value="MCT7374262.1"/>
    <property type="molecule type" value="Genomic_DNA"/>
</dbReference>
<gene>
    <name evidence="5" type="primary">pqqA</name>
    <name evidence="5" type="ORF">N5A92_04345</name>
</gene>
<keyword evidence="6" id="KW-1185">Reference proteome</keyword>
<proteinExistence type="inferred from homology"/>
<evidence type="ECO:0000256" key="4">
    <source>
        <dbReference type="ARBA" id="ARBA00022905"/>
    </source>
</evidence>
<reference evidence="5 6" key="1">
    <citation type="submission" date="2022-09" db="EMBL/GenBank/DDBJ databases">
        <title>Chelativorans salina sp. nov., a novel slightly halophilic bacterium isolated from a saline lake sediment enrichment.</title>
        <authorList>
            <person name="Gao L."/>
            <person name="Fang B.-Z."/>
            <person name="Li W.-J."/>
        </authorList>
    </citation>
    <scope>NUCLEOTIDE SEQUENCE [LARGE SCALE GENOMIC DNA]</scope>
    <source>
        <strain evidence="5 6">EGI FJ00035</strain>
    </source>
</reference>
<dbReference type="Proteomes" id="UP001320831">
    <property type="component" value="Unassembled WGS sequence"/>
</dbReference>
<dbReference type="InterPro" id="IPR011725">
    <property type="entry name" value="PQQ_synth_PqqA"/>
</dbReference>
<evidence type="ECO:0000256" key="3">
    <source>
        <dbReference type="ARBA" id="ARBA00015086"/>
    </source>
</evidence>
<evidence type="ECO:0000256" key="1">
    <source>
        <dbReference type="ARBA" id="ARBA00004886"/>
    </source>
</evidence>
<evidence type="ECO:0000313" key="5">
    <source>
        <dbReference type="EMBL" id="MCT7374262.1"/>
    </source>
</evidence>
<keyword evidence="4" id="KW-0884">PQQ biosynthesis</keyword>
<sequence length="30" mass="3484">MTWSTPTIREYECGMEICRYAPADDGDPQF</sequence>
<accession>A0ABT2LKD1</accession>
<name>A0ABT2LKD1_9HYPH</name>
<comment type="pathway">
    <text evidence="1">Cofactor biosynthesis; pyrroloquinoline quinone biosynthesis.</text>
</comment>
<dbReference type="Pfam" id="PF08042">
    <property type="entry name" value="PqqA"/>
    <property type="match status" value="1"/>
</dbReference>
<comment type="similarity">
    <text evidence="2">Belongs to the PqqA family.</text>
</comment>
<protein>
    <recommendedName>
        <fullName evidence="3">Coenzyme PQQ synthesis protein A</fullName>
    </recommendedName>
</protein>
<dbReference type="NCBIfam" id="TIGR02107">
    <property type="entry name" value="PQQ_syn_pqqA"/>
    <property type="match status" value="1"/>
</dbReference>
<evidence type="ECO:0000256" key="2">
    <source>
        <dbReference type="ARBA" id="ARBA00009325"/>
    </source>
</evidence>
<organism evidence="5 6">
    <name type="scientific">Chelativorans salis</name>
    <dbReference type="NCBI Taxonomy" id="2978478"/>
    <lineage>
        <taxon>Bacteria</taxon>
        <taxon>Pseudomonadati</taxon>
        <taxon>Pseudomonadota</taxon>
        <taxon>Alphaproteobacteria</taxon>
        <taxon>Hyphomicrobiales</taxon>
        <taxon>Phyllobacteriaceae</taxon>
        <taxon>Chelativorans</taxon>
    </lineage>
</organism>
<comment type="caution">
    <text evidence="5">The sequence shown here is derived from an EMBL/GenBank/DDBJ whole genome shotgun (WGS) entry which is preliminary data.</text>
</comment>
<evidence type="ECO:0000313" key="6">
    <source>
        <dbReference type="Proteomes" id="UP001320831"/>
    </source>
</evidence>